<dbReference type="InterPro" id="IPR050246">
    <property type="entry name" value="Class_II_FBP_aldolase"/>
</dbReference>
<dbReference type="InterPro" id="IPR011289">
    <property type="entry name" value="Fruc_bis_ald_class-2"/>
</dbReference>
<dbReference type="AlphaFoldDB" id="A0A2K9P456"/>
<dbReference type="CDD" id="cd00947">
    <property type="entry name" value="TBP_aldolase_IIB"/>
    <property type="match status" value="1"/>
</dbReference>
<keyword evidence="2 6" id="KW-0862">Zinc</keyword>
<dbReference type="NCBIfam" id="NF009497">
    <property type="entry name" value="PRK12857.1"/>
    <property type="match status" value="1"/>
</dbReference>
<accession>A0A2K9P456</accession>
<evidence type="ECO:0000256" key="1">
    <source>
        <dbReference type="ARBA" id="ARBA00022723"/>
    </source>
</evidence>
<reference evidence="7 8" key="1">
    <citation type="submission" date="2017-04" db="EMBL/GenBank/DDBJ databases">
        <title>Monoglobus pectinilyticus 14 draft genome.</title>
        <authorList>
            <person name="Kim C."/>
            <person name="Rosendale D.I."/>
            <person name="Kelly W.J."/>
            <person name="Tannock G.W."/>
            <person name="Patchett M.L."/>
            <person name="Jordens J.Z."/>
        </authorList>
    </citation>
    <scope>NUCLEOTIDE SEQUENCE [LARGE SCALE GENOMIC DNA]</scope>
    <source>
        <strain evidence="7 8">14</strain>
    </source>
</reference>
<dbReference type="Pfam" id="PF01116">
    <property type="entry name" value="F_bP_aldolase"/>
    <property type="match status" value="1"/>
</dbReference>
<keyword evidence="3 7" id="KW-0456">Lyase</keyword>
<feature type="active site" description="Proton donor" evidence="4">
    <location>
        <position position="81"/>
    </location>
</feature>
<dbReference type="InterPro" id="IPR000771">
    <property type="entry name" value="FBA_II"/>
</dbReference>
<dbReference type="Gene3D" id="3.20.20.70">
    <property type="entry name" value="Aldolase class I"/>
    <property type="match status" value="1"/>
</dbReference>
<dbReference type="NCBIfam" id="TIGR00167">
    <property type="entry name" value="cbbA"/>
    <property type="match status" value="1"/>
</dbReference>
<evidence type="ECO:0000256" key="4">
    <source>
        <dbReference type="PIRSR" id="PIRSR001359-1"/>
    </source>
</evidence>
<feature type="binding site" evidence="6">
    <location>
        <position position="82"/>
    </location>
    <ligand>
        <name>Zn(2+)</name>
        <dbReference type="ChEBI" id="CHEBI:29105"/>
        <label>1</label>
        <note>catalytic</note>
    </ligand>
</feature>
<keyword evidence="8" id="KW-1185">Reference proteome</keyword>
<dbReference type="KEGG" id="mpec:B9O19_01898"/>
<feature type="binding site" evidence="6">
    <location>
        <position position="179"/>
    </location>
    <ligand>
        <name>Zn(2+)</name>
        <dbReference type="ChEBI" id="CHEBI:29105"/>
        <label>1</label>
        <note>catalytic</note>
    </ligand>
</feature>
<evidence type="ECO:0000256" key="3">
    <source>
        <dbReference type="ARBA" id="ARBA00023239"/>
    </source>
</evidence>
<dbReference type="GO" id="GO:0030388">
    <property type="term" value="P:fructose 1,6-bisphosphate metabolic process"/>
    <property type="evidence" value="ECO:0007669"/>
    <property type="project" value="InterPro"/>
</dbReference>
<dbReference type="SUPFAM" id="SSF51569">
    <property type="entry name" value="Aldolase"/>
    <property type="match status" value="1"/>
</dbReference>
<evidence type="ECO:0000256" key="6">
    <source>
        <dbReference type="PIRSR" id="PIRSR001359-3"/>
    </source>
</evidence>
<feature type="binding site" evidence="6">
    <location>
        <position position="207"/>
    </location>
    <ligand>
        <name>Zn(2+)</name>
        <dbReference type="ChEBI" id="CHEBI:29105"/>
        <label>1</label>
        <note>catalytic</note>
    </ligand>
</feature>
<feature type="binding site" evidence="6">
    <location>
        <position position="103"/>
    </location>
    <ligand>
        <name>Zn(2+)</name>
        <dbReference type="ChEBI" id="CHEBI:29105"/>
        <label>2</label>
    </ligand>
</feature>
<dbReference type="RefSeq" id="WP_102366194.1">
    <property type="nucleotide sequence ID" value="NZ_CP020991.1"/>
</dbReference>
<gene>
    <name evidence="7" type="ORF">B9O19_01898</name>
</gene>
<feature type="binding site" evidence="5">
    <location>
        <begin position="208"/>
        <end position="210"/>
    </location>
    <ligand>
        <name>dihydroxyacetone phosphate</name>
        <dbReference type="ChEBI" id="CHEBI:57642"/>
    </ligand>
</feature>
<evidence type="ECO:0000256" key="2">
    <source>
        <dbReference type="ARBA" id="ARBA00022833"/>
    </source>
</evidence>
<keyword evidence="1 6" id="KW-0479">Metal-binding</keyword>
<dbReference type="PANTHER" id="PTHR30304">
    <property type="entry name" value="D-TAGATOSE-1,6-BISPHOSPHATE ALDOLASE"/>
    <property type="match status" value="1"/>
</dbReference>
<sequence length="283" mass="30824">MLVTGKQILDDAHKNGYAVGAFNTVNMEVAQAIIEAAEEEKSPVFIQTTCGAISYAGYEYLSAVITTAANKASVPVAFHLDHGDSFKTVMNCLKNGWSSVMIDGSHLSLDENIVLTQKVVEAAHDVGVSVEAELGRLGGIEDNISVDEKDAMYTDPTEARKFVDETNVDYLAIAIGTAHGKYKGIPKLDFDRLDTIKKDLNMPIVLHGASGVDNDSIKKAISLGVNKINIDTELRCAYTDKIREIFAEKPDLFDLRKYIGPARENVKAKVIEKIRLFGSNGKA</sequence>
<dbReference type="OrthoDB" id="9803995at2"/>
<dbReference type="PIRSF" id="PIRSF001359">
    <property type="entry name" value="F_bP_aldolase_II"/>
    <property type="match status" value="1"/>
</dbReference>
<feature type="binding site" evidence="5">
    <location>
        <begin position="229"/>
        <end position="232"/>
    </location>
    <ligand>
        <name>dihydroxyacetone phosphate</name>
        <dbReference type="ChEBI" id="CHEBI:57642"/>
    </ligand>
</feature>
<protein>
    <submittedName>
        <fullName evidence="7">Fructose-bisphosphate aldolase</fullName>
        <ecNumber evidence="7">4.1.2.13</ecNumber>
    </submittedName>
</protein>
<dbReference type="GeneID" id="98063275"/>
<dbReference type="GO" id="GO:0008270">
    <property type="term" value="F:zinc ion binding"/>
    <property type="evidence" value="ECO:0007669"/>
    <property type="project" value="InterPro"/>
</dbReference>
<comment type="cofactor">
    <cofactor evidence="6">
        <name>Zn(2+)</name>
        <dbReference type="ChEBI" id="CHEBI:29105"/>
    </cofactor>
    <text evidence="6">Binds 2 Zn(2+) ions per subunit. One is catalytic and the other provides a structural contribution.</text>
</comment>
<dbReference type="PANTHER" id="PTHR30304:SF0">
    <property type="entry name" value="D-TAGATOSE-1,6-BISPHOSPHATE ALDOLASE SUBUNIT GATY-RELATED"/>
    <property type="match status" value="1"/>
</dbReference>
<evidence type="ECO:0000256" key="5">
    <source>
        <dbReference type="PIRSR" id="PIRSR001359-2"/>
    </source>
</evidence>
<organism evidence="7 8">
    <name type="scientific">Monoglobus pectinilyticus</name>
    <dbReference type="NCBI Taxonomy" id="1981510"/>
    <lineage>
        <taxon>Bacteria</taxon>
        <taxon>Bacillati</taxon>
        <taxon>Bacillota</taxon>
        <taxon>Clostridia</taxon>
        <taxon>Monoglobales</taxon>
        <taxon>Monoglobaceae</taxon>
        <taxon>Monoglobus</taxon>
    </lineage>
</organism>
<evidence type="ECO:0000313" key="7">
    <source>
        <dbReference type="EMBL" id="AUO20047.1"/>
    </source>
</evidence>
<feature type="binding site" evidence="5">
    <location>
        <position position="180"/>
    </location>
    <ligand>
        <name>dihydroxyacetone phosphate</name>
        <dbReference type="ChEBI" id="CHEBI:57642"/>
    </ligand>
</feature>
<dbReference type="EC" id="4.1.2.13" evidence="7"/>
<dbReference type="NCBIfam" id="TIGR01859">
    <property type="entry name" value="fruc_bis_ald"/>
    <property type="match status" value="1"/>
</dbReference>
<dbReference type="EMBL" id="CP020991">
    <property type="protein sequence ID" value="AUO20047.1"/>
    <property type="molecule type" value="Genomic_DNA"/>
</dbReference>
<dbReference type="GO" id="GO:0006096">
    <property type="term" value="P:glycolytic process"/>
    <property type="evidence" value="ECO:0007669"/>
    <property type="project" value="InterPro"/>
</dbReference>
<proteinExistence type="predicted"/>
<dbReference type="PROSITE" id="PS00806">
    <property type="entry name" value="ALDOLASE_CLASS_II_2"/>
    <property type="match status" value="1"/>
</dbReference>
<evidence type="ECO:0000313" key="8">
    <source>
        <dbReference type="Proteomes" id="UP000235589"/>
    </source>
</evidence>
<dbReference type="InterPro" id="IPR013785">
    <property type="entry name" value="Aldolase_TIM"/>
</dbReference>
<feature type="binding site" evidence="6">
    <location>
        <position position="133"/>
    </location>
    <ligand>
        <name>Zn(2+)</name>
        <dbReference type="ChEBI" id="CHEBI:29105"/>
        <label>2</label>
    </ligand>
</feature>
<dbReference type="Proteomes" id="UP000235589">
    <property type="component" value="Chromosome"/>
</dbReference>
<dbReference type="GO" id="GO:0004332">
    <property type="term" value="F:fructose-bisphosphate aldolase activity"/>
    <property type="evidence" value="ECO:0007669"/>
    <property type="project" value="UniProtKB-EC"/>
</dbReference>
<name>A0A2K9P456_9FIRM</name>